<name>C1GTM0_PARBA</name>
<dbReference type="AlphaFoldDB" id="C1GTM0"/>
<dbReference type="EMBL" id="KN293995">
    <property type="protein sequence ID" value="EEH39676.2"/>
    <property type="molecule type" value="Genomic_DNA"/>
</dbReference>
<sequence>MPHYTGGSSKGLQLLERIMLSSVGNRRQYISTSTHARLKEMDLLFTVLIFIRSIGNGNGNGQLLLHMLHYGLFQGPHLSLKRNNRTNGGRKGTLDTNGCQGDSQKANALFGSSTFKNGTYESVHWYWRRTSTCLQSTEISMAASNRA</sequence>
<reference evidence="1 2" key="1">
    <citation type="journal article" date="2011" name="PLoS Genet.">
        <title>Comparative genomic analysis of human fungal pathogens causing paracoccidioidomycosis.</title>
        <authorList>
            <person name="Desjardins C.A."/>
            <person name="Champion M.D."/>
            <person name="Holder J.W."/>
            <person name="Muszewska A."/>
            <person name="Goldberg J."/>
            <person name="Bailao A.M."/>
            <person name="Brigido M.M."/>
            <person name="Ferreira M.E."/>
            <person name="Garcia A.M."/>
            <person name="Grynberg M."/>
            <person name="Gujja S."/>
            <person name="Heiman D.I."/>
            <person name="Henn M.R."/>
            <person name="Kodira C.D."/>
            <person name="Leon-Narvaez H."/>
            <person name="Longo L.V."/>
            <person name="Ma L.J."/>
            <person name="Malavazi I."/>
            <person name="Matsuo A.L."/>
            <person name="Morais F.V."/>
            <person name="Pereira M."/>
            <person name="Rodriguez-Brito S."/>
            <person name="Sakthikumar S."/>
            <person name="Salem-Izacc S.M."/>
            <person name="Sykes S.M."/>
            <person name="Teixeira M.M."/>
            <person name="Vallejo M.C."/>
            <person name="Walter M.E."/>
            <person name="Yandava C."/>
            <person name="Young S."/>
            <person name="Zeng Q."/>
            <person name="Zucker J."/>
            <person name="Felipe M.S."/>
            <person name="Goldman G.H."/>
            <person name="Haas B.J."/>
            <person name="McEwen J.G."/>
            <person name="Nino-Vega G."/>
            <person name="Puccia R."/>
            <person name="San-Blas G."/>
            <person name="Soares C.M."/>
            <person name="Birren B.W."/>
            <person name="Cuomo C.A."/>
        </authorList>
    </citation>
    <scope>NUCLEOTIDE SEQUENCE [LARGE SCALE GENOMIC DNA]</scope>
    <source>
        <strain evidence="2">ATCC MYA-826 / Pb01</strain>
    </source>
</reference>
<keyword evidence="2" id="KW-1185">Reference proteome</keyword>
<dbReference type="GeneID" id="9099359"/>
<accession>C1GTM0</accession>
<evidence type="ECO:0000313" key="2">
    <source>
        <dbReference type="Proteomes" id="UP000002059"/>
    </source>
</evidence>
<gene>
    <name evidence="1" type="ORF">PAAG_01865</name>
</gene>
<dbReference type="HOGENOM" id="CLU_1768667_0_0_1"/>
<organism evidence="1 2">
    <name type="scientific">Paracoccidioides lutzii (strain ATCC MYA-826 / Pb01)</name>
    <name type="common">Paracoccidioides brasiliensis</name>
    <dbReference type="NCBI Taxonomy" id="502779"/>
    <lineage>
        <taxon>Eukaryota</taxon>
        <taxon>Fungi</taxon>
        <taxon>Dikarya</taxon>
        <taxon>Ascomycota</taxon>
        <taxon>Pezizomycotina</taxon>
        <taxon>Eurotiomycetes</taxon>
        <taxon>Eurotiomycetidae</taxon>
        <taxon>Onygenales</taxon>
        <taxon>Ajellomycetaceae</taxon>
        <taxon>Paracoccidioides</taxon>
    </lineage>
</organism>
<dbReference type="VEuPathDB" id="FungiDB:PAAG_01865"/>
<protein>
    <submittedName>
        <fullName evidence="1">Uncharacterized protein</fullName>
    </submittedName>
</protein>
<evidence type="ECO:0000313" key="1">
    <source>
        <dbReference type="EMBL" id="EEH39676.2"/>
    </source>
</evidence>
<dbReference type="Proteomes" id="UP000002059">
    <property type="component" value="Partially assembled WGS sequence"/>
</dbReference>
<proteinExistence type="predicted"/>
<dbReference type="KEGG" id="pbl:PAAG_01865"/>
<dbReference type="RefSeq" id="XP_002795977.2">
    <property type="nucleotide sequence ID" value="XM_002795931.2"/>
</dbReference>